<comment type="function">
    <text evidence="1">Putative transcription activator involved in regulating light control of development.</text>
</comment>
<protein>
    <recommendedName>
        <fullName evidence="1">Protein FAR1-RELATED SEQUENCE</fullName>
    </recommendedName>
</protein>
<comment type="similarity">
    <text evidence="1">Belongs to the FHY3/FAR1 family.</text>
</comment>
<gene>
    <name evidence="2" type="ORF">LTRI10_LOCUS28923</name>
</gene>
<keyword evidence="1" id="KW-0862">Zinc</keyword>
<evidence type="ECO:0000313" key="3">
    <source>
        <dbReference type="Proteomes" id="UP001497516"/>
    </source>
</evidence>
<dbReference type="GO" id="GO:0008270">
    <property type="term" value="F:zinc ion binding"/>
    <property type="evidence" value="ECO:0007669"/>
    <property type="project" value="UniProtKB-UniRule"/>
</dbReference>
<dbReference type="EMBL" id="OZ034818">
    <property type="protein sequence ID" value="CAL1387971.1"/>
    <property type="molecule type" value="Genomic_DNA"/>
</dbReference>
<dbReference type="AlphaFoldDB" id="A0AAV2EPT6"/>
<dbReference type="GO" id="GO:0006355">
    <property type="term" value="P:regulation of DNA-templated transcription"/>
    <property type="evidence" value="ECO:0007669"/>
    <property type="project" value="UniProtKB-UniRule"/>
</dbReference>
<dbReference type="PANTHER" id="PTHR31669:SF251">
    <property type="entry name" value="PROTEIN FAR1-RELATED SEQUENCE"/>
    <property type="match status" value="1"/>
</dbReference>
<dbReference type="GO" id="GO:0005634">
    <property type="term" value="C:nucleus"/>
    <property type="evidence" value="ECO:0007669"/>
    <property type="project" value="UniProtKB-SubCell"/>
</dbReference>
<evidence type="ECO:0000313" key="2">
    <source>
        <dbReference type="EMBL" id="CAL1387971.1"/>
    </source>
</evidence>
<organism evidence="2 3">
    <name type="scientific">Linum trigynum</name>
    <dbReference type="NCBI Taxonomy" id="586398"/>
    <lineage>
        <taxon>Eukaryota</taxon>
        <taxon>Viridiplantae</taxon>
        <taxon>Streptophyta</taxon>
        <taxon>Embryophyta</taxon>
        <taxon>Tracheophyta</taxon>
        <taxon>Spermatophyta</taxon>
        <taxon>Magnoliopsida</taxon>
        <taxon>eudicotyledons</taxon>
        <taxon>Gunneridae</taxon>
        <taxon>Pentapetalae</taxon>
        <taxon>rosids</taxon>
        <taxon>fabids</taxon>
        <taxon>Malpighiales</taxon>
        <taxon>Linaceae</taxon>
        <taxon>Linum</taxon>
    </lineage>
</organism>
<keyword evidence="1" id="KW-0479">Metal-binding</keyword>
<evidence type="ECO:0000256" key="1">
    <source>
        <dbReference type="RuleBase" id="RU367018"/>
    </source>
</evidence>
<keyword evidence="3" id="KW-1185">Reference proteome</keyword>
<sequence>MPTSVITDGCKSMCGAIATILLGVPHRLCIWHIKTNATTTVHNREFVSAFTHLAKSRISTEEFEIRWESLITKHGLSANKWLRDSNQPRDVSHVTIG</sequence>
<accession>A0AAV2EPT6</accession>
<dbReference type="Proteomes" id="UP001497516">
    <property type="component" value="Chromosome 5"/>
</dbReference>
<reference evidence="2 3" key="1">
    <citation type="submission" date="2024-04" db="EMBL/GenBank/DDBJ databases">
        <authorList>
            <person name="Fracassetti M."/>
        </authorList>
    </citation>
    <scope>NUCLEOTIDE SEQUENCE [LARGE SCALE GENOMIC DNA]</scope>
</reference>
<dbReference type="InterPro" id="IPR031052">
    <property type="entry name" value="FHY3/FAR1"/>
</dbReference>
<comment type="subcellular location">
    <subcellularLocation>
        <location evidence="1">Nucleus</location>
    </subcellularLocation>
</comment>
<name>A0AAV2EPT6_9ROSI</name>
<keyword evidence="1" id="KW-0539">Nucleus</keyword>
<dbReference type="PANTHER" id="PTHR31669">
    <property type="entry name" value="PROTEIN FAR1-RELATED SEQUENCE 10-RELATED"/>
    <property type="match status" value="1"/>
</dbReference>
<keyword evidence="1" id="KW-0863">Zinc-finger</keyword>
<proteinExistence type="inferred from homology"/>